<gene>
    <name evidence="2" type="ORF">CGLO_17201</name>
</gene>
<reference evidence="3" key="1">
    <citation type="journal article" date="2013" name="Mol. Plant Microbe Interact.">
        <title>Global aspects of pacC regulation of pathogenicity genes in Colletotrichum gloeosporioides as revealed by transcriptome analysis.</title>
        <authorList>
            <person name="Alkan N."/>
            <person name="Meng X."/>
            <person name="Friedlander G."/>
            <person name="Reuveni E."/>
            <person name="Sukno S."/>
            <person name="Sherman A."/>
            <person name="Thon M."/>
            <person name="Fluhr R."/>
            <person name="Prusky D."/>
        </authorList>
    </citation>
    <scope>NUCLEOTIDE SEQUENCE [LARGE SCALE GENOMIC DNA]</scope>
    <source>
        <strain evidence="3">Cg-14</strain>
    </source>
</reference>
<dbReference type="EMBL" id="AMYD01004100">
    <property type="protein sequence ID" value="EQB44086.1"/>
    <property type="molecule type" value="Genomic_DNA"/>
</dbReference>
<evidence type="ECO:0000313" key="2">
    <source>
        <dbReference type="EMBL" id="EQB44086.1"/>
    </source>
</evidence>
<name>T0KXC6_COLGC</name>
<dbReference type="AlphaFoldDB" id="T0KXC6"/>
<dbReference type="Proteomes" id="UP000015530">
    <property type="component" value="Unassembled WGS sequence"/>
</dbReference>
<comment type="caution">
    <text evidence="2">The sequence shown here is derived from an EMBL/GenBank/DDBJ whole genome shotgun (WGS) entry which is preliminary data.</text>
</comment>
<evidence type="ECO:0000256" key="1">
    <source>
        <dbReference type="SAM" id="MobiDB-lite"/>
    </source>
</evidence>
<feature type="region of interest" description="Disordered" evidence="1">
    <location>
        <begin position="69"/>
        <end position="93"/>
    </location>
</feature>
<dbReference type="OrthoDB" id="438291at2759"/>
<sequence length="130" mass="13624">MASFPRTHGPPELVQRSNVTSATGTSNPGCHATAVHLVIASLVSHLGPQPVHPTVLGLLGYSDSRNKLSPKNDVANSTDIPIRSQTPSMSAGSQPSSVLAHIAVWFAGIRHTITLPLASAVSSRDVLQLY</sequence>
<dbReference type="Gene3D" id="3.30.360.10">
    <property type="entry name" value="Dihydrodipicolinate Reductase, domain 2"/>
    <property type="match status" value="1"/>
</dbReference>
<feature type="compositionally biased region" description="Polar residues" evidence="1">
    <location>
        <begin position="74"/>
        <end position="93"/>
    </location>
</feature>
<proteinExistence type="predicted"/>
<organism evidence="2 3">
    <name type="scientific">Colletotrichum gloeosporioides (strain Cg-14)</name>
    <name type="common">Anthracnose fungus</name>
    <name type="synonym">Glomerella cingulata</name>
    <dbReference type="NCBI Taxonomy" id="1237896"/>
    <lineage>
        <taxon>Eukaryota</taxon>
        <taxon>Fungi</taxon>
        <taxon>Dikarya</taxon>
        <taxon>Ascomycota</taxon>
        <taxon>Pezizomycotina</taxon>
        <taxon>Sordariomycetes</taxon>
        <taxon>Hypocreomycetidae</taxon>
        <taxon>Glomerellales</taxon>
        <taxon>Glomerellaceae</taxon>
        <taxon>Colletotrichum</taxon>
        <taxon>Colletotrichum gloeosporioides species complex</taxon>
    </lineage>
</organism>
<dbReference type="HOGENOM" id="CLU_1938002_0_0_1"/>
<dbReference type="Gene3D" id="3.40.50.720">
    <property type="entry name" value="NAD(P)-binding Rossmann-like Domain"/>
    <property type="match status" value="1"/>
</dbReference>
<protein>
    <submittedName>
        <fullName evidence="2">Uncharacterized protein</fullName>
    </submittedName>
</protein>
<dbReference type="STRING" id="1237896.T0KXC6"/>
<evidence type="ECO:0000313" key="3">
    <source>
        <dbReference type="Proteomes" id="UP000015530"/>
    </source>
</evidence>
<accession>T0KXC6</accession>